<dbReference type="PANTHER" id="PTHR32071">
    <property type="entry name" value="TRANSCRIPTIONAL REGULATORY PROTEIN"/>
    <property type="match status" value="1"/>
</dbReference>
<keyword evidence="5" id="KW-0804">Transcription</keyword>
<keyword evidence="3" id="KW-0805">Transcription regulation</keyword>
<keyword evidence="4" id="KW-0238">DNA-binding</keyword>
<dbReference type="InterPro" id="IPR025944">
    <property type="entry name" value="Sigma_54_int_dom_CS"/>
</dbReference>
<evidence type="ECO:0000313" key="8">
    <source>
        <dbReference type="Proteomes" id="UP000652176"/>
    </source>
</evidence>
<keyword evidence="1" id="KW-0547">Nucleotide-binding</keyword>
<dbReference type="InterPro" id="IPR027417">
    <property type="entry name" value="P-loop_NTPase"/>
</dbReference>
<dbReference type="Pfam" id="PF25601">
    <property type="entry name" value="AAA_lid_14"/>
    <property type="match status" value="1"/>
</dbReference>
<dbReference type="EMBL" id="JACXSS010000001">
    <property type="protein sequence ID" value="MBD9357715.1"/>
    <property type="molecule type" value="Genomic_DNA"/>
</dbReference>
<dbReference type="PANTHER" id="PTHR32071:SF100">
    <property type="entry name" value="RESPONSE REGULATOR PROTEIN PILR"/>
    <property type="match status" value="1"/>
</dbReference>
<dbReference type="PROSITE" id="PS50045">
    <property type="entry name" value="SIGMA54_INTERACT_4"/>
    <property type="match status" value="1"/>
</dbReference>
<name>A0ABR9D464_9GAMM</name>
<dbReference type="Pfam" id="PF02954">
    <property type="entry name" value="HTH_8"/>
    <property type="match status" value="1"/>
</dbReference>
<gene>
    <name evidence="7" type="ORF">IE877_17890</name>
</gene>
<evidence type="ECO:0000259" key="6">
    <source>
        <dbReference type="PROSITE" id="PS50045"/>
    </source>
</evidence>
<evidence type="ECO:0000256" key="3">
    <source>
        <dbReference type="ARBA" id="ARBA00023015"/>
    </source>
</evidence>
<dbReference type="InterPro" id="IPR002078">
    <property type="entry name" value="Sigma_54_int"/>
</dbReference>
<dbReference type="Gene3D" id="3.30.450.20">
    <property type="entry name" value="PAS domain"/>
    <property type="match status" value="1"/>
</dbReference>
<dbReference type="SUPFAM" id="SSF52540">
    <property type="entry name" value="P-loop containing nucleoside triphosphate hydrolases"/>
    <property type="match status" value="1"/>
</dbReference>
<comment type="caution">
    <text evidence="7">The sequence shown here is derived from an EMBL/GenBank/DDBJ whole genome shotgun (WGS) entry which is preliminary data.</text>
</comment>
<proteinExistence type="predicted"/>
<dbReference type="Gene3D" id="1.10.10.60">
    <property type="entry name" value="Homeodomain-like"/>
    <property type="match status" value="1"/>
</dbReference>
<evidence type="ECO:0000256" key="4">
    <source>
        <dbReference type="ARBA" id="ARBA00023125"/>
    </source>
</evidence>
<dbReference type="Proteomes" id="UP000652176">
    <property type="component" value="Unassembled WGS sequence"/>
</dbReference>
<dbReference type="SUPFAM" id="SSF55785">
    <property type="entry name" value="PYP-like sensor domain (PAS domain)"/>
    <property type="match status" value="1"/>
</dbReference>
<sequence length="434" mass="48349">MPQSAFTLESLLETHDLPLIIIGADLRIVAVNRAWENSFGVIRENMVGQPCCVDGRDCRHQRLFQTLEAYAGIFADKIDSGSQRLFSARGFPLLDADATLYLGETLTVLKKASARGDDEPAMIGKSTVFAQYKARLQQAADTQAPVLLLGETGTGKELAAEFVHRHSKQAEGDFVIVDCTILGEELFESELFGHEKGAFTGAITAKKGLFELANNGTLFFDEIGDLPLSQQPKLLRALESGQFRRVGGTSMHKANVRVVCATHRNLADMVKTGRFREDLFYRLSVFPVEVPPLRQRRQDLPLLIDHFLEQLSINADSGYTITQSALIKLIQYGWPGNIRELRNCLQLAAGLCQDKSIQEADIYFMQRQGNVEPADDSRPTGDAHPLPVNSMAQFEAEFINSLISKYQGNRKLIAAEMNISERTLYRKLNRLNLT</sequence>
<dbReference type="InterPro" id="IPR003593">
    <property type="entry name" value="AAA+_ATPase"/>
</dbReference>
<evidence type="ECO:0000256" key="5">
    <source>
        <dbReference type="ARBA" id="ARBA00023163"/>
    </source>
</evidence>
<dbReference type="SUPFAM" id="SSF46689">
    <property type="entry name" value="Homeodomain-like"/>
    <property type="match status" value="1"/>
</dbReference>
<evidence type="ECO:0000256" key="2">
    <source>
        <dbReference type="ARBA" id="ARBA00022840"/>
    </source>
</evidence>
<dbReference type="PROSITE" id="PS00688">
    <property type="entry name" value="SIGMA54_INTERACT_3"/>
    <property type="match status" value="1"/>
</dbReference>
<dbReference type="Gene3D" id="1.10.8.60">
    <property type="match status" value="1"/>
</dbReference>
<evidence type="ECO:0000313" key="7">
    <source>
        <dbReference type="EMBL" id="MBD9357715.1"/>
    </source>
</evidence>
<reference evidence="7 8" key="1">
    <citation type="submission" date="2020-09" db="EMBL/GenBank/DDBJ databases">
        <title>Methylomonas albis sp. nov. and Methylomonas fluvii sp. nov.: Two cold-adapted methanotrophs from the River Elbe and an amended description of Methylovulum psychrotolerans strain Eb1.</title>
        <authorList>
            <person name="Bussmann I.K."/>
            <person name="Klings K.-W."/>
            <person name="Warnstedt J."/>
            <person name="Hoppert M."/>
            <person name="Saborowski A."/>
            <person name="Horn F."/>
            <person name="Liebner S."/>
        </authorList>
    </citation>
    <scope>NUCLEOTIDE SEQUENCE [LARGE SCALE GENOMIC DNA]</scope>
    <source>
        <strain evidence="7 8">EbA</strain>
    </source>
</reference>
<dbReference type="Pfam" id="PF00158">
    <property type="entry name" value="Sigma54_activat"/>
    <property type="match status" value="1"/>
</dbReference>
<keyword evidence="2" id="KW-0067">ATP-binding</keyword>
<keyword evidence="8" id="KW-1185">Reference proteome</keyword>
<dbReference type="Gene3D" id="3.40.50.300">
    <property type="entry name" value="P-loop containing nucleotide triphosphate hydrolases"/>
    <property type="match status" value="1"/>
</dbReference>
<dbReference type="InterPro" id="IPR058031">
    <property type="entry name" value="AAA_lid_NorR"/>
</dbReference>
<dbReference type="InterPro" id="IPR035965">
    <property type="entry name" value="PAS-like_dom_sf"/>
</dbReference>
<evidence type="ECO:0000256" key="1">
    <source>
        <dbReference type="ARBA" id="ARBA00022741"/>
    </source>
</evidence>
<organism evidence="7 8">
    <name type="scientific">Methylomonas albis</name>
    <dbReference type="NCBI Taxonomy" id="1854563"/>
    <lineage>
        <taxon>Bacteria</taxon>
        <taxon>Pseudomonadati</taxon>
        <taxon>Pseudomonadota</taxon>
        <taxon>Gammaproteobacteria</taxon>
        <taxon>Methylococcales</taxon>
        <taxon>Methylococcaceae</taxon>
        <taxon>Methylomonas</taxon>
    </lineage>
</organism>
<protein>
    <submittedName>
        <fullName evidence="7">Sigma 54-interacting transcriptional regulator</fullName>
    </submittedName>
</protein>
<dbReference type="PROSITE" id="PS00676">
    <property type="entry name" value="SIGMA54_INTERACT_2"/>
    <property type="match status" value="1"/>
</dbReference>
<dbReference type="CDD" id="cd00009">
    <property type="entry name" value="AAA"/>
    <property type="match status" value="1"/>
</dbReference>
<dbReference type="RefSeq" id="WP_192375976.1">
    <property type="nucleotide sequence ID" value="NZ_CAJHIV010000001.1"/>
</dbReference>
<dbReference type="InterPro" id="IPR009057">
    <property type="entry name" value="Homeodomain-like_sf"/>
</dbReference>
<dbReference type="InterPro" id="IPR002197">
    <property type="entry name" value="HTH_Fis"/>
</dbReference>
<accession>A0ABR9D464</accession>
<dbReference type="InterPro" id="IPR025943">
    <property type="entry name" value="Sigma_54_int_dom_ATP-bd_2"/>
</dbReference>
<dbReference type="SMART" id="SM00382">
    <property type="entry name" value="AAA"/>
    <property type="match status" value="1"/>
</dbReference>
<feature type="domain" description="Sigma-54 factor interaction" evidence="6">
    <location>
        <begin position="122"/>
        <end position="350"/>
    </location>
</feature>